<gene>
    <name evidence="2" type="ORF">WICANDRAFT_82833</name>
</gene>
<dbReference type="PANTHER" id="PTHR47098">
    <property type="entry name" value="PROTEIN MAK32"/>
    <property type="match status" value="1"/>
</dbReference>
<evidence type="ECO:0000313" key="3">
    <source>
        <dbReference type="Proteomes" id="UP000094112"/>
    </source>
</evidence>
<dbReference type="OrthoDB" id="497927at2759"/>
<organism evidence="2 3">
    <name type="scientific">Wickerhamomyces anomalus (strain ATCC 58044 / CBS 1984 / NCYC 433 / NRRL Y-366-8)</name>
    <name type="common">Yeast</name>
    <name type="synonym">Hansenula anomala</name>
    <dbReference type="NCBI Taxonomy" id="683960"/>
    <lineage>
        <taxon>Eukaryota</taxon>
        <taxon>Fungi</taxon>
        <taxon>Dikarya</taxon>
        <taxon>Ascomycota</taxon>
        <taxon>Saccharomycotina</taxon>
        <taxon>Saccharomycetes</taxon>
        <taxon>Phaffomycetales</taxon>
        <taxon>Wickerhamomycetaceae</taxon>
        <taxon>Wickerhamomyces</taxon>
    </lineage>
</organism>
<accession>A0A1E3PBV5</accession>
<evidence type="ECO:0000259" key="1">
    <source>
        <dbReference type="Pfam" id="PF00294"/>
    </source>
</evidence>
<name>A0A1E3PBV5_WICAA</name>
<dbReference type="AlphaFoldDB" id="A0A1E3PBV5"/>
<feature type="domain" description="Carbohydrate kinase PfkB" evidence="1">
    <location>
        <begin position="117"/>
        <end position="311"/>
    </location>
</feature>
<dbReference type="RefSeq" id="XP_019042103.1">
    <property type="nucleotide sequence ID" value="XM_019185448.1"/>
</dbReference>
<reference evidence="2 3" key="1">
    <citation type="journal article" date="2016" name="Proc. Natl. Acad. Sci. U.S.A.">
        <title>Comparative genomics of biotechnologically important yeasts.</title>
        <authorList>
            <person name="Riley R."/>
            <person name="Haridas S."/>
            <person name="Wolfe K.H."/>
            <person name="Lopes M.R."/>
            <person name="Hittinger C.T."/>
            <person name="Goeker M."/>
            <person name="Salamov A.A."/>
            <person name="Wisecaver J.H."/>
            <person name="Long T.M."/>
            <person name="Calvey C.H."/>
            <person name="Aerts A.L."/>
            <person name="Barry K.W."/>
            <person name="Choi C."/>
            <person name="Clum A."/>
            <person name="Coughlan A.Y."/>
            <person name="Deshpande S."/>
            <person name="Douglass A.P."/>
            <person name="Hanson S.J."/>
            <person name="Klenk H.-P."/>
            <person name="LaButti K.M."/>
            <person name="Lapidus A."/>
            <person name="Lindquist E.A."/>
            <person name="Lipzen A.M."/>
            <person name="Meier-Kolthoff J.P."/>
            <person name="Ohm R.A."/>
            <person name="Otillar R.P."/>
            <person name="Pangilinan J.L."/>
            <person name="Peng Y."/>
            <person name="Rokas A."/>
            <person name="Rosa C.A."/>
            <person name="Scheuner C."/>
            <person name="Sibirny A.A."/>
            <person name="Slot J.C."/>
            <person name="Stielow J.B."/>
            <person name="Sun H."/>
            <person name="Kurtzman C.P."/>
            <person name="Blackwell M."/>
            <person name="Grigoriev I.V."/>
            <person name="Jeffries T.W."/>
        </authorList>
    </citation>
    <scope>NUCLEOTIDE SEQUENCE [LARGE SCALE GENOMIC DNA]</scope>
    <source>
        <strain evidence="3">ATCC 58044 / CBS 1984 / NCYC 433 / NRRL Y-366-8</strain>
    </source>
</reference>
<dbReference type="GeneID" id="30202694"/>
<dbReference type="Proteomes" id="UP000094112">
    <property type="component" value="Unassembled WGS sequence"/>
</dbReference>
<sequence length="357" mass="40005">MTNDCIFTSMGMFIIDEIHFPENSSKRSHYNVIGGGGCYGALGSRIITGPSNSEKVGWIIDKGNDFPKDVEDYLKSWNTGAIWRETPERLTTRGWNMYGEREFREFKYLSPKLRITVDDLIENKPLLNSQSYHLICSPQRSIEILESLQKARSQSLPSPIITWEPVPDLCLPENLKDCLSVLPNLNVLTPNAEEAARFFSQPEPVTKQQHEELAAKFISNLTNDSQFQTGSGIVLRSGALGCFILTSKGINEWIPAYHNENNPTRSVIDPTGGGNTFIGGFTTGFVMSEGDWRIAALCGNIAAGIAIEQIGMPVFKVKKEGEDEWNGKSFKQRVEDYVEWNKLDFDVGEVLRVLKLD</sequence>
<dbReference type="Pfam" id="PF00294">
    <property type="entry name" value="PfkB"/>
    <property type="match status" value="1"/>
</dbReference>
<dbReference type="EMBL" id="KV454208">
    <property type="protein sequence ID" value="ODQ62896.1"/>
    <property type="molecule type" value="Genomic_DNA"/>
</dbReference>
<dbReference type="PANTHER" id="PTHR47098:SF2">
    <property type="entry name" value="PROTEIN MAK32"/>
    <property type="match status" value="1"/>
</dbReference>
<proteinExistence type="predicted"/>
<dbReference type="STRING" id="683960.A0A1E3PBV5"/>
<keyword evidence="3" id="KW-1185">Reference proteome</keyword>
<dbReference type="Gene3D" id="3.40.1190.20">
    <property type="match status" value="1"/>
</dbReference>
<evidence type="ECO:0000313" key="2">
    <source>
        <dbReference type="EMBL" id="ODQ62896.1"/>
    </source>
</evidence>
<dbReference type="InterPro" id="IPR011611">
    <property type="entry name" value="PfkB_dom"/>
</dbReference>
<protein>
    <recommendedName>
        <fullName evidence="1">Carbohydrate kinase PfkB domain-containing protein</fullName>
    </recommendedName>
</protein>
<dbReference type="InterPro" id="IPR029056">
    <property type="entry name" value="Ribokinase-like"/>
</dbReference>
<dbReference type="SUPFAM" id="SSF53613">
    <property type="entry name" value="Ribokinase-like"/>
    <property type="match status" value="1"/>
</dbReference>